<accession>A0A9E7M9N2</accession>
<evidence type="ECO:0000256" key="1">
    <source>
        <dbReference type="ARBA" id="ARBA00022723"/>
    </source>
</evidence>
<feature type="binding site" evidence="2">
    <location>
        <position position="93"/>
    </location>
    <ligand>
        <name>a divalent metal cation</name>
        <dbReference type="ChEBI" id="CHEBI:60240"/>
        <label>1</label>
    </ligand>
</feature>
<keyword evidence="1 2" id="KW-0479">Metal-binding</keyword>
<dbReference type="InterPro" id="IPR032466">
    <property type="entry name" value="Metal_Hydrolase"/>
</dbReference>
<dbReference type="InterPro" id="IPR001130">
    <property type="entry name" value="TatD-like"/>
</dbReference>
<dbReference type="GeneID" id="72778770"/>
<name>A0A9E7M9N2_9EURY</name>
<dbReference type="Gene3D" id="3.20.20.140">
    <property type="entry name" value="Metal-dependent hydrolases"/>
    <property type="match status" value="1"/>
</dbReference>
<proteinExistence type="predicted"/>
<dbReference type="RefSeq" id="WP_251949151.1">
    <property type="nucleotide sequence ID" value="NZ_CP080572.1"/>
</dbReference>
<feature type="binding site" evidence="2">
    <location>
        <position position="7"/>
    </location>
    <ligand>
        <name>a divalent metal cation</name>
        <dbReference type="ChEBI" id="CHEBI:60240"/>
        <label>1</label>
    </ligand>
</feature>
<feature type="binding site" evidence="2">
    <location>
        <position position="153"/>
    </location>
    <ligand>
        <name>a divalent metal cation</name>
        <dbReference type="ChEBI" id="CHEBI:60240"/>
        <label>2</label>
    </ligand>
</feature>
<sequence length="253" mass="29501">MIDAHAHVEMFKGDVSLIIMESKEELKAIVDSITEYRKFHVWKSWELLKPYFDFIFPTLGFAPNEARRGNWEKVKKVEDFIWQHKDEIVAVGEIGLDYYYAQTEKERENQRAIFDYFLGVAEELKLPVVIHARDAERIAFEMVQRRGLKAYFHSYSGNIDVAKEIVENGHFIGINTGIVFIPEIENVTRALEIESILVETDAPYMSPFKGEKNKPQYIKVAIERISEIKEISFDEVEQITERNTLGFFRLNLG</sequence>
<keyword evidence="3" id="KW-0269">Exonuclease</keyword>
<dbReference type="GO" id="GO:0004527">
    <property type="term" value="F:exonuclease activity"/>
    <property type="evidence" value="ECO:0007669"/>
    <property type="project" value="UniProtKB-KW"/>
</dbReference>
<dbReference type="PANTHER" id="PTHR46124:SF2">
    <property type="entry name" value="D-AMINOACYL-TRNA DEACYLASE"/>
    <property type="match status" value="1"/>
</dbReference>
<dbReference type="GO" id="GO:0046872">
    <property type="term" value="F:metal ion binding"/>
    <property type="evidence" value="ECO:0007669"/>
    <property type="project" value="UniProtKB-KW"/>
</dbReference>
<keyword evidence="3" id="KW-0378">Hydrolase</keyword>
<protein>
    <submittedName>
        <fullName evidence="3">YchF/TatD family DNA exonuclease</fullName>
    </submittedName>
</protein>
<gene>
    <name evidence="3" type="ORF">K1720_10430</name>
</gene>
<dbReference type="CDD" id="cd01310">
    <property type="entry name" value="TatD_DNAse"/>
    <property type="match status" value="1"/>
</dbReference>
<reference evidence="3 4" key="1">
    <citation type="submission" date="2021-08" db="EMBL/GenBank/DDBJ databases">
        <title>Thermococcus onnuriiensis IOH2.</title>
        <authorList>
            <person name="Park Y.-J."/>
        </authorList>
    </citation>
    <scope>NUCLEOTIDE SEQUENCE [LARGE SCALE GENOMIC DNA]</scope>
    <source>
        <strain evidence="3 4">IOH2</strain>
    </source>
</reference>
<keyword evidence="4" id="KW-1185">Reference proteome</keyword>
<evidence type="ECO:0000313" key="4">
    <source>
        <dbReference type="Proteomes" id="UP001056425"/>
    </source>
</evidence>
<feature type="binding site" evidence="2">
    <location>
        <position position="5"/>
    </location>
    <ligand>
        <name>a divalent metal cation</name>
        <dbReference type="ChEBI" id="CHEBI:60240"/>
        <label>1</label>
    </ligand>
</feature>
<dbReference type="GO" id="GO:0004536">
    <property type="term" value="F:DNA nuclease activity"/>
    <property type="evidence" value="ECO:0007669"/>
    <property type="project" value="InterPro"/>
</dbReference>
<dbReference type="KEGG" id="thei:K1720_10430"/>
<dbReference type="PIRSF" id="PIRSF005902">
    <property type="entry name" value="DNase_TatD"/>
    <property type="match status" value="1"/>
</dbReference>
<dbReference type="EMBL" id="CP080572">
    <property type="protein sequence ID" value="USG99880.1"/>
    <property type="molecule type" value="Genomic_DNA"/>
</dbReference>
<dbReference type="PANTHER" id="PTHR46124">
    <property type="entry name" value="D-AMINOACYL-TRNA DEACYLASE"/>
    <property type="match status" value="1"/>
</dbReference>
<dbReference type="SUPFAM" id="SSF51556">
    <property type="entry name" value="Metallo-dependent hydrolases"/>
    <property type="match status" value="1"/>
</dbReference>
<dbReference type="AlphaFoldDB" id="A0A9E7M9N2"/>
<organism evidence="3 4">
    <name type="scientific">Thermococcus argininiproducens</name>
    <dbReference type="NCBI Taxonomy" id="2866384"/>
    <lineage>
        <taxon>Archaea</taxon>
        <taxon>Methanobacteriati</taxon>
        <taxon>Methanobacteriota</taxon>
        <taxon>Thermococci</taxon>
        <taxon>Thermococcales</taxon>
        <taxon>Thermococcaceae</taxon>
        <taxon>Thermococcus</taxon>
    </lineage>
</organism>
<keyword evidence="3" id="KW-0540">Nuclease</keyword>
<dbReference type="InterPro" id="IPR015991">
    <property type="entry name" value="TatD/YcfH-like"/>
</dbReference>
<dbReference type="Proteomes" id="UP001056425">
    <property type="component" value="Chromosome"/>
</dbReference>
<feature type="binding site" evidence="2">
    <location>
        <position position="131"/>
    </location>
    <ligand>
        <name>a divalent metal cation</name>
        <dbReference type="ChEBI" id="CHEBI:60240"/>
        <label>2</label>
    </ligand>
</feature>
<evidence type="ECO:0000313" key="3">
    <source>
        <dbReference type="EMBL" id="USG99880.1"/>
    </source>
</evidence>
<dbReference type="Pfam" id="PF01026">
    <property type="entry name" value="TatD_DNase"/>
    <property type="match status" value="1"/>
</dbReference>
<dbReference type="NCBIfam" id="TIGR00010">
    <property type="entry name" value="YchF/TatD family DNA exonuclease"/>
    <property type="match status" value="1"/>
</dbReference>
<evidence type="ECO:0000256" key="2">
    <source>
        <dbReference type="PIRSR" id="PIRSR005902-1"/>
    </source>
</evidence>
<feature type="binding site" evidence="2">
    <location>
        <position position="201"/>
    </location>
    <ligand>
        <name>a divalent metal cation</name>
        <dbReference type="ChEBI" id="CHEBI:60240"/>
        <label>1</label>
    </ligand>
</feature>